<dbReference type="Gene3D" id="1.20.1730.10">
    <property type="entry name" value="Sodium/glucose cotransporter"/>
    <property type="match status" value="1"/>
</dbReference>
<evidence type="ECO:0000256" key="1">
    <source>
        <dbReference type="ARBA" id="ARBA00004651"/>
    </source>
</evidence>
<feature type="transmembrane region" description="Helical" evidence="12">
    <location>
        <begin position="250"/>
        <end position="272"/>
    </location>
</feature>
<dbReference type="OrthoDB" id="6132759at2759"/>
<feature type="transmembrane region" description="Helical" evidence="12">
    <location>
        <begin position="210"/>
        <end position="229"/>
    </location>
</feature>
<evidence type="ECO:0000256" key="7">
    <source>
        <dbReference type="ARBA" id="ARBA00023053"/>
    </source>
</evidence>
<dbReference type="EMBL" id="LNIX01000003">
    <property type="protein sequence ID" value="OXA57937.1"/>
    <property type="molecule type" value="Genomic_DNA"/>
</dbReference>
<evidence type="ECO:0000256" key="10">
    <source>
        <dbReference type="ARBA" id="ARBA00023201"/>
    </source>
</evidence>
<comment type="similarity">
    <text evidence="2 11">Belongs to the sodium:solute symporter (SSF) (TC 2.A.21) family.</text>
</comment>
<dbReference type="PANTHER" id="PTHR42985">
    <property type="entry name" value="SODIUM-COUPLED MONOCARBOXYLATE TRANSPORTER"/>
    <property type="match status" value="1"/>
</dbReference>
<feature type="transmembrane region" description="Helical" evidence="12">
    <location>
        <begin position="133"/>
        <end position="152"/>
    </location>
</feature>
<keyword evidence="7" id="KW-0915">Sodium</keyword>
<evidence type="ECO:0000256" key="3">
    <source>
        <dbReference type="ARBA" id="ARBA00022448"/>
    </source>
</evidence>
<dbReference type="GO" id="GO:0006814">
    <property type="term" value="P:sodium ion transport"/>
    <property type="evidence" value="ECO:0007669"/>
    <property type="project" value="UniProtKB-KW"/>
</dbReference>
<evidence type="ECO:0000256" key="11">
    <source>
        <dbReference type="RuleBase" id="RU362091"/>
    </source>
</evidence>
<feature type="transmembrane region" description="Helical" evidence="12">
    <location>
        <begin position="78"/>
        <end position="97"/>
    </location>
</feature>
<dbReference type="PANTHER" id="PTHR42985:SF39">
    <property type="entry name" value="GH10366P"/>
    <property type="match status" value="1"/>
</dbReference>
<evidence type="ECO:0000256" key="8">
    <source>
        <dbReference type="ARBA" id="ARBA00023065"/>
    </source>
</evidence>
<comment type="subcellular location">
    <subcellularLocation>
        <location evidence="1">Cell membrane</location>
        <topology evidence="1">Multi-pass membrane protein</topology>
    </subcellularLocation>
</comment>
<dbReference type="InterPro" id="IPR051163">
    <property type="entry name" value="Sodium:Solute_Symporter_SSF"/>
</dbReference>
<evidence type="ECO:0000313" key="14">
    <source>
        <dbReference type="Proteomes" id="UP000198287"/>
    </source>
</evidence>
<feature type="transmembrane region" description="Helical" evidence="12">
    <location>
        <begin position="306"/>
        <end position="334"/>
    </location>
</feature>
<feature type="transmembrane region" description="Helical" evidence="12">
    <location>
        <begin position="51"/>
        <end position="72"/>
    </location>
</feature>
<dbReference type="Pfam" id="PF00474">
    <property type="entry name" value="SSF"/>
    <property type="match status" value="1"/>
</dbReference>
<evidence type="ECO:0000256" key="5">
    <source>
        <dbReference type="ARBA" id="ARBA00022692"/>
    </source>
</evidence>
<feature type="transmembrane region" description="Helical" evidence="12">
    <location>
        <begin position="109"/>
        <end position="127"/>
    </location>
</feature>
<dbReference type="PROSITE" id="PS50283">
    <property type="entry name" value="NA_SOLUT_SYMP_3"/>
    <property type="match status" value="1"/>
</dbReference>
<feature type="transmembrane region" description="Helical" evidence="12">
    <location>
        <begin position="164"/>
        <end position="188"/>
    </location>
</feature>
<keyword evidence="4" id="KW-1003">Cell membrane</keyword>
<dbReference type="STRING" id="158441.A0A226ELC7"/>
<feature type="transmembrane region" description="Helical" evidence="12">
    <location>
        <begin position="505"/>
        <end position="527"/>
    </location>
</feature>
<dbReference type="GO" id="GO:0005886">
    <property type="term" value="C:plasma membrane"/>
    <property type="evidence" value="ECO:0007669"/>
    <property type="project" value="UniProtKB-SubCell"/>
</dbReference>
<keyword evidence="8" id="KW-0406">Ion transport</keyword>
<evidence type="ECO:0000256" key="2">
    <source>
        <dbReference type="ARBA" id="ARBA00006434"/>
    </source>
</evidence>
<dbReference type="InterPro" id="IPR001734">
    <property type="entry name" value="Na/solute_symporter"/>
</dbReference>
<feature type="transmembrane region" description="Helical" evidence="12">
    <location>
        <begin position="416"/>
        <end position="436"/>
    </location>
</feature>
<name>A0A226ELC7_FOLCA</name>
<feature type="transmembrane region" description="Helical" evidence="12">
    <location>
        <begin position="20"/>
        <end position="39"/>
    </location>
</feature>
<evidence type="ECO:0000313" key="13">
    <source>
        <dbReference type="EMBL" id="OXA57937.1"/>
    </source>
</evidence>
<accession>A0A226ELC7</accession>
<comment type="caution">
    <text evidence="13">The sequence shown here is derived from an EMBL/GenBank/DDBJ whole genome shotgun (WGS) entry which is preliminary data.</text>
</comment>
<keyword evidence="3" id="KW-0813">Transport</keyword>
<sequence>MSLPEGIEIFKHIVPKEYHWTEYFVFSAVLVFSTAIPIFDKMIYNKNLVKNLAHSFVSAVTLLGNPVEVYFYGQQYTMIVFAFVPMTILLSYFYVPVYLDLQLNSAYQIIYTPITVLGPCLAIDHVAGFDYRISSAAIFTVCIVNSAMGGRLSATLWTNTLQTTVMFTALFALAISSIIELGGLSSAWERSAASGRTKVFDMDFDPRTRHTFWTAIIGGTLLWLPIFGATQAQIQHYNYLTTISQSRQCLFSNMIGMMLVMLFCSFNGFLVYARYYECDPVTAKIITATDELLPYYVMDLFRNYPILPGLLVAGITCGSLTTVSSTISSLAVLLTEDFLKHYRPSLNSAELERSSRIISILCGVLGYGLVFLIKLINETMQISPFSTLVHGSLLGPILGAFSLGMFLPWTNTLGTLLGLLASVVITGFIGIGNIVAEKLYLLPDMKLSLSLRGCSCTNSTSIETIIMPCSDFISPQNLTQLDTFDSFDWKENDDSIFIKIWSTSYIWQPGIGVVSTLFFGAVFSIIVTSINRKHVKKVPARLLSKPFIKLWNKVIGDARMRQWIEYDNKNDDFPNFGFRNYPPTNGNANPAWISTKL</sequence>
<organism evidence="13 14">
    <name type="scientific">Folsomia candida</name>
    <name type="common">Springtail</name>
    <dbReference type="NCBI Taxonomy" id="158441"/>
    <lineage>
        <taxon>Eukaryota</taxon>
        <taxon>Metazoa</taxon>
        <taxon>Ecdysozoa</taxon>
        <taxon>Arthropoda</taxon>
        <taxon>Hexapoda</taxon>
        <taxon>Collembola</taxon>
        <taxon>Entomobryomorpha</taxon>
        <taxon>Isotomoidea</taxon>
        <taxon>Isotomidae</taxon>
        <taxon>Proisotominae</taxon>
        <taxon>Folsomia</taxon>
    </lineage>
</organism>
<keyword evidence="14" id="KW-1185">Reference proteome</keyword>
<dbReference type="GO" id="GO:0015293">
    <property type="term" value="F:symporter activity"/>
    <property type="evidence" value="ECO:0007669"/>
    <property type="project" value="TreeGrafter"/>
</dbReference>
<evidence type="ECO:0000256" key="4">
    <source>
        <dbReference type="ARBA" id="ARBA00022475"/>
    </source>
</evidence>
<protein>
    <submittedName>
        <fullName evidence="13">Sodium-coupled monocarboxylate transporter 1</fullName>
    </submittedName>
</protein>
<keyword evidence="10" id="KW-0739">Sodium transport</keyword>
<evidence type="ECO:0000256" key="12">
    <source>
        <dbReference type="SAM" id="Phobius"/>
    </source>
</evidence>
<dbReference type="InterPro" id="IPR038377">
    <property type="entry name" value="Na/Glc_symporter_sf"/>
</dbReference>
<evidence type="ECO:0000256" key="6">
    <source>
        <dbReference type="ARBA" id="ARBA00022989"/>
    </source>
</evidence>
<keyword evidence="5 12" id="KW-0812">Transmembrane</keyword>
<keyword evidence="9 12" id="KW-0472">Membrane</keyword>
<feature type="transmembrane region" description="Helical" evidence="12">
    <location>
        <begin position="388"/>
        <end position="409"/>
    </location>
</feature>
<reference evidence="13 14" key="1">
    <citation type="submission" date="2015-12" db="EMBL/GenBank/DDBJ databases">
        <title>The genome of Folsomia candida.</title>
        <authorList>
            <person name="Faddeeva A."/>
            <person name="Derks M.F."/>
            <person name="Anvar Y."/>
            <person name="Smit S."/>
            <person name="Van Straalen N."/>
            <person name="Roelofs D."/>
        </authorList>
    </citation>
    <scope>NUCLEOTIDE SEQUENCE [LARGE SCALE GENOMIC DNA]</scope>
    <source>
        <strain evidence="13 14">VU population</strain>
        <tissue evidence="13">Whole body</tissue>
    </source>
</reference>
<feature type="transmembrane region" description="Helical" evidence="12">
    <location>
        <begin position="355"/>
        <end position="376"/>
    </location>
</feature>
<keyword evidence="6 12" id="KW-1133">Transmembrane helix</keyword>
<proteinExistence type="inferred from homology"/>
<evidence type="ECO:0000256" key="9">
    <source>
        <dbReference type="ARBA" id="ARBA00023136"/>
    </source>
</evidence>
<gene>
    <name evidence="13" type="ORF">Fcan01_06473</name>
</gene>
<dbReference type="AlphaFoldDB" id="A0A226ELC7"/>
<dbReference type="Proteomes" id="UP000198287">
    <property type="component" value="Unassembled WGS sequence"/>
</dbReference>